<dbReference type="AlphaFoldDB" id="A0A316DDG7"/>
<reference evidence="1 2" key="1">
    <citation type="submission" date="2018-05" db="EMBL/GenBank/DDBJ databases">
        <title>Genomic Encyclopedia of Type Strains, Phase IV (KMG-IV): sequencing the most valuable type-strain genomes for metagenomic binning, comparative biology and taxonomic classification.</title>
        <authorList>
            <person name="Goeker M."/>
        </authorList>
    </citation>
    <scope>NUCLEOTIDE SEQUENCE [LARGE SCALE GENOMIC DNA]</scope>
    <source>
        <strain evidence="1 2">DSM 18773</strain>
    </source>
</reference>
<sequence length="186" mass="21007">MRSLLDIHLLELVPPNLRRDSDVEALAEAINQQLLAITQAIPTVAILQSLDSLSAEMVDELAWQFHVDFYDPTLPIEQRRELVKKSLAWHRRKGTPAAVEELITTLFGEGHVEEWFDYGGAPFSFRVHTNNKSVTQERALEFTRAVNSVKNARSILEKVVVGDSENFPLYYGGAIHIGDNLTIRQV</sequence>
<evidence type="ECO:0000313" key="2">
    <source>
        <dbReference type="Proteomes" id="UP000245634"/>
    </source>
</evidence>
<accession>A0A316DDG7</accession>
<protein>
    <submittedName>
        <fullName evidence="1">Phage tail P2-like protein</fullName>
    </submittedName>
</protein>
<dbReference type="EMBL" id="QGGL01000002">
    <property type="protein sequence ID" value="PWK16054.1"/>
    <property type="molecule type" value="Genomic_DNA"/>
</dbReference>
<dbReference type="NCBIfam" id="TIGR01634">
    <property type="entry name" value="tail_P2_I"/>
    <property type="match status" value="1"/>
</dbReference>
<gene>
    <name evidence="1" type="ORF">C7459_102301</name>
</gene>
<comment type="caution">
    <text evidence="1">The sequence shown here is derived from an EMBL/GenBank/DDBJ whole genome shotgun (WGS) entry which is preliminary data.</text>
</comment>
<organism evidence="1 2">
    <name type="scientific">Tumebacillus permanentifrigoris</name>
    <dbReference type="NCBI Taxonomy" id="378543"/>
    <lineage>
        <taxon>Bacteria</taxon>
        <taxon>Bacillati</taxon>
        <taxon>Bacillota</taxon>
        <taxon>Bacilli</taxon>
        <taxon>Bacillales</taxon>
        <taxon>Alicyclobacillaceae</taxon>
        <taxon>Tumebacillus</taxon>
    </lineage>
</organism>
<evidence type="ECO:0000313" key="1">
    <source>
        <dbReference type="EMBL" id="PWK16054.1"/>
    </source>
</evidence>
<dbReference type="InterPro" id="IPR006521">
    <property type="entry name" value="Tail_protein_I"/>
</dbReference>
<keyword evidence="2" id="KW-1185">Reference proteome</keyword>
<dbReference type="RefSeq" id="WP_109686469.1">
    <property type="nucleotide sequence ID" value="NZ_QGGL01000002.1"/>
</dbReference>
<dbReference type="OrthoDB" id="90759at2"/>
<dbReference type="Proteomes" id="UP000245634">
    <property type="component" value="Unassembled WGS sequence"/>
</dbReference>
<name>A0A316DDG7_9BACL</name>
<dbReference type="Pfam" id="PF09684">
    <property type="entry name" value="Tail_P2_I"/>
    <property type="match status" value="1"/>
</dbReference>
<proteinExistence type="predicted"/>